<dbReference type="InterPro" id="IPR002347">
    <property type="entry name" value="SDR_fam"/>
</dbReference>
<keyword evidence="3" id="KW-1185">Reference proteome</keyword>
<sequence length="260" mass="27099">MSDRTGRIVAITGGAGGIGEAAATKLAAEGWRVVVLDRNMDGARRVADLCGGTAREIDLADRDSIEAAASFVEREIGPCYGLVTVGALLEDPHRPEDVAPDALREILTVNVDGTFLTATAFGRAMLERKAGSIVTLGSIVGLNSTPLFAYGTSKAAVINLSRSLAVAWGRAGIRVNTICPGPTLTSALLASYARGDRDPAARIRQTALGRIVEPSEVADGICFLLSDRASAITGTELTVDCGITAAQMWNLYNGVPEARA</sequence>
<organism evidence="2 3">
    <name type="scientific">Aquibium carbonis</name>
    <dbReference type="NCBI Taxonomy" id="2495581"/>
    <lineage>
        <taxon>Bacteria</taxon>
        <taxon>Pseudomonadati</taxon>
        <taxon>Pseudomonadota</taxon>
        <taxon>Alphaproteobacteria</taxon>
        <taxon>Hyphomicrobiales</taxon>
        <taxon>Phyllobacteriaceae</taxon>
        <taxon>Aquibium</taxon>
    </lineage>
</organism>
<gene>
    <name evidence="2" type="ORF">EJC49_17810</name>
</gene>
<evidence type="ECO:0000313" key="3">
    <source>
        <dbReference type="Proteomes" id="UP000278398"/>
    </source>
</evidence>
<accession>A0A429YUM5</accession>
<dbReference type="AlphaFoldDB" id="A0A429YUM5"/>
<protein>
    <submittedName>
        <fullName evidence="2">SDR family oxidoreductase</fullName>
    </submittedName>
</protein>
<comment type="similarity">
    <text evidence="1">Belongs to the short-chain dehydrogenases/reductases (SDR) family.</text>
</comment>
<dbReference type="Pfam" id="PF13561">
    <property type="entry name" value="adh_short_C2"/>
    <property type="match status" value="1"/>
</dbReference>
<reference evidence="2 3" key="1">
    <citation type="submission" date="2018-12" db="EMBL/GenBank/DDBJ databases">
        <title>Mesorhizobium carbonis sp. nov., isolated from coal mine water.</title>
        <authorList>
            <person name="Xin W."/>
            <person name="Xu Z."/>
            <person name="Xiang F."/>
            <person name="Zhang J."/>
            <person name="Xi L."/>
            <person name="Liu J."/>
        </authorList>
    </citation>
    <scope>NUCLEOTIDE SEQUENCE [LARGE SCALE GENOMIC DNA]</scope>
    <source>
        <strain evidence="2 3">B2.3</strain>
    </source>
</reference>
<dbReference type="PANTHER" id="PTHR42760">
    <property type="entry name" value="SHORT-CHAIN DEHYDROGENASES/REDUCTASES FAMILY MEMBER"/>
    <property type="match status" value="1"/>
</dbReference>
<dbReference type="PRINTS" id="PR00081">
    <property type="entry name" value="GDHRDH"/>
</dbReference>
<dbReference type="Proteomes" id="UP000278398">
    <property type="component" value="Unassembled WGS sequence"/>
</dbReference>
<dbReference type="SUPFAM" id="SSF51735">
    <property type="entry name" value="NAD(P)-binding Rossmann-fold domains"/>
    <property type="match status" value="1"/>
</dbReference>
<dbReference type="EMBL" id="RWKW01000069">
    <property type="protein sequence ID" value="RST85034.1"/>
    <property type="molecule type" value="Genomic_DNA"/>
</dbReference>
<name>A0A429YUM5_9HYPH</name>
<evidence type="ECO:0000256" key="1">
    <source>
        <dbReference type="ARBA" id="ARBA00006484"/>
    </source>
</evidence>
<proteinExistence type="inferred from homology"/>
<dbReference type="RefSeq" id="WP_126701284.1">
    <property type="nucleotide sequence ID" value="NZ_RWKW01000069.1"/>
</dbReference>
<evidence type="ECO:0000313" key="2">
    <source>
        <dbReference type="EMBL" id="RST85034.1"/>
    </source>
</evidence>
<dbReference type="OrthoDB" id="9803628at2"/>
<dbReference type="GO" id="GO:0016616">
    <property type="term" value="F:oxidoreductase activity, acting on the CH-OH group of donors, NAD or NADP as acceptor"/>
    <property type="evidence" value="ECO:0007669"/>
    <property type="project" value="TreeGrafter"/>
</dbReference>
<dbReference type="FunFam" id="3.40.50.720:FF:000084">
    <property type="entry name" value="Short-chain dehydrogenase reductase"/>
    <property type="match status" value="1"/>
</dbReference>
<comment type="caution">
    <text evidence="2">The sequence shown here is derived from an EMBL/GenBank/DDBJ whole genome shotgun (WGS) entry which is preliminary data.</text>
</comment>
<dbReference type="CDD" id="cd05233">
    <property type="entry name" value="SDR_c"/>
    <property type="match status" value="1"/>
</dbReference>
<dbReference type="InterPro" id="IPR036291">
    <property type="entry name" value="NAD(P)-bd_dom_sf"/>
</dbReference>
<dbReference type="Gene3D" id="3.40.50.720">
    <property type="entry name" value="NAD(P)-binding Rossmann-like Domain"/>
    <property type="match status" value="1"/>
</dbReference>